<sequence>MFSFETLIQDRQSFNPGEIEGKLQKKINDLQKLQDKIYFGQLGLEPTIKMNYLDEIFISHKCFNIDLDLCEDIEENIDYDFTKEMVNFNVNELIDEYLDRARSILSRSDIRYEKTKVDPYSSKITLDNFREYRQRFLDDADCQFQYEIFDYIIGALQRYETIIYQILNNKIKNGIMFIVLFYLIGMLLIIFSILYTKNTIKNIKVCLTELINIVFIVPKSVVENSSEFKKFIETGNLIGV</sequence>
<feature type="transmembrane region" description="Helical" evidence="1">
    <location>
        <begin position="174"/>
        <end position="195"/>
    </location>
</feature>
<protein>
    <submittedName>
        <fullName evidence="2">Uncharacterized protein</fullName>
    </submittedName>
</protein>
<gene>
    <name evidence="2" type="ORF">BCR36DRAFT_395499</name>
</gene>
<evidence type="ECO:0000256" key="1">
    <source>
        <dbReference type="SAM" id="Phobius"/>
    </source>
</evidence>
<keyword evidence="1" id="KW-1133">Transmembrane helix</keyword>
<keyword evidence="3" id="KW-1185">Reference proteome</keyword>
<proteinExistence type="predicted"/>
<comment type="caution">
    <text evidence="2">The sequence shown here is derived from an EMBL/GenBank/DDBJ whole genome shotgun (WGS) entry which is preliminary data.</text>
</comment>
<keyword evidence="1" id="KW-0472">Membrane</keyword>
<evidence type="ECO:0000313" key="3">
    <source>
        <dbReference type="Proteomes" id="UP000193719"/>
    </source>
</evidence>
<evidence type="ECO:0000313" key="2">
    <source>
        <dbReference type="EMBL" id="ORX56534.1"/>
    </source>
</evidence>
<organism evidence="2 3">
    <name type="scientific">Piromyces finnis</name>
    <dbReference type="NCBI Taxonomy" id="1754191"/>
    <lineage>
        <taxon>Eukaryota</taxon>
        <taxon>Fungi</taxon>
        <taxon>Fungi incertae sedis</taxon>
        <taxon>Chytridiomycota</taxon>
        <taxon>Chytridiomycota incertae sedis</taxon>
        <taxon>Neocallimastigomycetes</taxon>
        <taxon>Neocallimastigales</taxon>
        <taxon>Neocallimastigaceae</taxon>
        <taxon>Piromyces</taxon>
    </lineage>
</organism>
<accession>A0A1Y1VHU0</accession>
<reference evidence="2 3" key="1">
    <citation type="submission" date="2016-08" db="EMBL/GenBank/DDBJ databases">
        <title>Genomes of anaerobic fungi encode conserved fungal cellulosomes for biomass hydrolysis.</title>
        <authorList>
            <consortium name="DOE Joint Genome Institute"/>
            <person name="Haitjema C.H."/>
            <person name="Gilmore S.P."/>
            <person name="Henske J.K."/>
            <person name="Solomon K.V."/>
            <person name="De Groot R."/>
            <person name="Kuo A."/>
            <person name="Mondo S.J."/>
            <person name="Salamov A.A."/>
            <person name="Labutti K."/>
            <person name="Zhao Z."/>
            <person name="Chiniquy J."/>
            <person name="Barry K."/>
            <person name="Brewer H.M."/>
            <person name="Purvine S.O."/>
            <person name="Wright A.T."/>
            <person name="Boxma B."/>
            <person name="Van Alen T."/>
            <person name="Hackstein J.H."/>
            <person name="Baker S.E."/>
            <person name="Grigoriev I.V."/>
            <person name="O'Malley M.A."/>
        </authorList>
    </citation>
    <scope>NUCLEOTIDE SEQUENCE [LARGE SCALE GENOMIC DNA]</scope>
    <source>
        <strain evidence="3">finn</strain>
    </source>
</reference>
<name>A0A1Y1VHU0_9FUNG</name>
<dbReference type="AlphaFoldDB" id="A0A1Y1VHU0"/>
<dbReference type="Proteomes" id="UP000193719">
    <property type="component" value="Unassembled WGS sequence"/>
</dbReference>
<dbReference type="EMBL" id="MCFH01000007">
    <property type="protein sequence ID" value="ORX56534.1"/>
    <property type="molecule type" value="Genomic_DNA"/>
</dbReference>
<reference evidence="2 3" key="2">
    <citation type="submission" date="2016-08" db="EMBL/GenBank/DDBJ databases">
        <title>Pervasive Adenine N6-methylation of Active Genes in Fungi.</title>
        <authorList>
            <consortium name="DOE Joint Genome Institute"/>
            <person name="Mondo S.J."/>
            <person name="Dannebaum R.O."/>
            <person name="Kuo R.C."/>
            <person name="Labutti K."/>
            <person name="Haridas S."/>
            <person name="Kuo A."/>
            <person name="Salamov A."/>
            <person name="Ahrendt S.R."/>
            <person name="Lipzen A."/>
            <person name="Sullivan W."/>
            <person name="Andreopoulos W.B."/>
            <person name="Clum A."/>
            <person name="Lindquist E."/>
            <person name="Daum C."/>
            <person name="Ramamoorthy G.K."/>
            <person name="Gryganskyi A."/>
            <person name="Culley D."/>
            <person name="Magnuson J.K."/>
            <person name="James T.Y."/>
            <person name="O'Malley M.A."/>
            <person name="Stajich J.E."/>
            <person name="Spatafora J.W."/>
            <person name="Visel A."/>
            <person name="Grigoriev I.V."/>
        </authorList>
    </citation>
    <scope>NUCLEOTIDE SEQUENCE [LARGE SCALE GENOMIC DNA]</scope>
    <source>
        <strain evidence="3">finn</strain>
    </source>
</reference>
<keyword evidence="1" id="KW-0812">Transmembrane</keyword>
<dbReference type="OrthoDB" id="10381545at2759"/>